<keyword evidence="3" id="KW-0560">Oxidoreductase</keyword>
<dbReference type="PANTHER" id="PTHR35330">
    <property type="entry name" value="SIROHEME BIOSYNTHESIS PROTEIN MET8"/>
    <property type="match status" value="1"/>
</dbReference>
<dbReference type="Proteomes" id="UP000196151">
    <property type="component" value="Chromosome"/>
</dbReference>
<evidence type="ECO:0000256" key="6">
    <source>
        <dbReference type="ARBA" id="ARBA00047561"/>
    </source>
</evidence>
<comment type="pathway">
    <text evidence="1">Porphyrin-containing compound metabolism; siroheme biosynthesis; sirohydrochlorin from precorrin-2: step 1/1.</text>
</comment>
<keyword evidence="5" id="KW-0627">Porphyrin biosynthesis</keyword>
<keyword evidence="9" id="KW-1185">Reference proteome</keyword>
<dbReference type="GO" id="GO:0019354">
    <property type="term" value="P:siroheme biosynthetic process"/>
    <property type="evidence" value="ECO:0007669"/>
    <property type="project" value="UniProtKB-UniPathway"/>
</dbReference>
<dbReference type="Gene3D" id="3.40.50.720">
    <property type="entry name" value="NAD(P)-binding Rossmann-like Domain"/>
    <property type="match status" value="1"/>
</dbReference>
<gene>
    <name evidence="8" type="ORF">A5889_002493</name>
    <name evidence="7" type="ORF">A5889_003174</name>
</gene>
<keyword evidence="4" id="KW-0520">NAD</keyword>
<dbReference type="RefSeq" id="WP_087642197.1">
    <property type="nucleotide sequence ID" value="NZ_CP147246.1"/>
</dbReference>
<dbReference type="NCBIfam" id="TIGR01470">
    <property type="entry name" value="cysG_Nterm"/>
    <property type="match status" value="1"/>
</dbReference>
<sequence>MYPVMLDLTEKKIVIIGGGKIALRKAKAVLEANGTATIIAPNILPEFFKLSDVQLIEALYERKYIETAHLIFACTDSFTINQQIVKDAVDWQWVNDCSHKENSNFYNMSTIEQEDYLIALSSYGKDPAKLKEKRKKLENLLNLNHSTN</sequence>
<dbReference type="AlphaFoldDB" id="A0A200IV20"/>
<evidence type="ECO:0000256" key="1">
    <source>
        <dbReference type="ARBA" id="ARBA00005010"/>
    </source>
</evidence>
<dbReference type="SUPFAM" id="SSF51735">
    <property type="entry name" value="NAD(P)-binding Rossmann-fold domains"/>
    <property type="match status" value="1"/>
</dbReference>
<organism evidence="7">
    <name type="scientific">Candidatus Enterococcus dunnyi</name>
    <dbReference type="NCBI Taxonomy" id="1834192"/>
    <lineage>
        <taxon>Bacteria</taxon>
        <taxon>Bacillati</taxon>
        <taxon>Bacillota</taxon>
        <taxon>Bacilli</taxon>
        <taxon>Lactobacillales</taxon>
        <taxon>Enterococcaceae</taxon>
        <taxon>Enterococcus</taxon>
    </lineage>
</organism>
<dbReference type="GO" id="GO:0043115">
    <property type="term" value="F:precorrin-2 dehydrogenase activity"/>
    <property type="evidence" value="ECO:0007669"/>
    <property type="project" value="UniProtKB-EC"/>
</dbReference>
<comment type="catalytic activity">
    <reaction evidence="6">
        <text>precorrin-2 + NAD(+) = sirohydrochlorin + NADH + 2 H(+)</text>
        <dbReference type="Rhea" id="RHEA:15613"/>
        <dbReference type="ChEBI" id="CHEBI:15378"/>
        <dbReference type="ChEBI" id="CHEBI:57540"/>
        <dbReference type="ChEBI" id="CHEBI:57945"/>
        <dbReference type="ChEBI" id="CHEBI:58351"/>
        <dbReference type="ChEBI" id="CHEBI:58827"/>
        <dbReference type="EC" id="1.3.1.76"/>
    </reaction>
</comment>
<dbReference type="EC" id="1.3.1.76" evidence="2"/>
<dbReference type="InterPro" id="IPR036291">
    <property type="entry name" value="NAD(P)-bd_dom_sf"/>
</dbReference>
<evidence type="ECO:0000313" key="8">
    <source>
        <dbReference type="EMBL" id="WYJ94951.1"/>
    </source>
</evidence>
<accession>A0A200IV20</accession>
<dbReference type="OrthoDB" id="9773765at2"/>
<protein>
    <recommendedName>
        <fullName evidence="2">precorrin-2 dehydrogenase</fullName>
        <ecNumber evidence="2">1.3.1.76</ecNumber>
    </recommendedName>
</protein>
<evidence type="ECO:0000256" key="3">
    <source>
        <dbReference type="ARBA" id="ARBA00023002"/>
    </source>
</evidence>
<dbReference type="UniPathway" id="UPA00262">
    <property type="reaction ID" value="UER00222"/>
</dbReference>
<reference evidence="8" key="2">
    <citation type="submission" date="2017-05" db="EMBL/GenBank/DDBJ databases">
        <authorList>
            <consortium name="The Broad Institute Genomics Platform"/>
            <consortium name="The Broad Institute Genomic Center for Infectious Diseases"/>
            <person name="Earl A."/>
            <person name="Manson A."/>
            <person name="Schwartman J."/>
            <person name="Gilmore M."/>
            <person name="Abouelleil A."/>
            <person name="Cao P."/>
            <person name="Chapman S."/>
            <person name="Cusick C."/>
            <person name="Shea T."/>
            <person name="Young S."/>
            <person name="Neafsey D."/>
            <person name="Nusbaum C."/>
            <person name="Birren B."/>
        </authorList>
    </citation>
    <scope>NUCLEOTIDE SEQUENCE</scope>
    <source>
        <strain evidence="8">9D6_DIV0238</strain>
    </source>
</reference>
<dbReference type="InterPro" id="IPR028161">
    <property type="entry name" value="Met8-like"/>
</dbReference>
<evidence type="ECO:0000256" key="2">
    <source>
        <dbReference type="ARBA" id="ARBA00012400"/>
    </source>
</evidence>
<evidence type="ECO:0000313" key="9">
    <source>
        <dbReference type="Proteomes" id="UP000196151"/>
    </source>
</evidence>
<dbReference type="EMBL" id="CP147246">
    <property type="protein sequence ID" value="WYJ94951.1"/>
    <property type="molecule type" value="Genomic_DNA"/>
</dbReference>
<reference evidence="7" key="1">
    <citation type="submission" date="2017-05" db="EMBL/GenBank/DDBJ databases">
        <title>The Genome Sequence of Enterococcus sp. 9D6_DIV0238.</title>
        <authorList>
            <consortium name="The Broad Institute Genomics Platform"/>
            <consortium name="The Broad Institute Genomic Center for Infectious Diseases"/>
            <person name="Earl A."/>
            <person name="Manson A."/>
            <person name="Schwartman J."/>
            <person name="Gilmore M."/>
            <person name="Abouelleil A."/>
            <person name="Cao P."/>
            <person name="Chapman S."/>
            <person name="Cusick C."/>
            <person name="Shea T."/>
            <person name="Young S."/>
            <person name="Neafsey D."/>
            <person name="Nusbaum C."/>
            <person name="Birren B."/>
        </authorList>
    </citation>
    <scope>NUCLEOTIDE SEQUENCE [LARGE SCALE GENOMIC DNA]</scope>
    <source>
        <strain evidence="7">9D6_DIV0238</strain>
    </source>
</reference>
<evidence type="ECO:0000256" key="4">
    <source>
        <dbReference type="ARBA" id="ARBA00023027"/>
    </source>
</evidence>
<dbReference type="PANTHER" id="PTHR35330:SF1">
    <property type="entry name" value="SIROHEME BIOSYNTHESIS PROTEIN MET8"/>
    <property type="match status" value="1"/>
</dbReference>
<evidence type="ECO:0000313" key="7">
    <source>
        <dbReference type="EMBL" id="OUZ28419.1"/>
    </source>
</evidence>
<dbReference type="InterPro" id="IPR006367">
    <property type="entry name" value="Sirohaem_synthase_N"/>
</dbReference>
<name>A0A200IV20_9ENTE</name>
<dbReference type="GO" id="GO:0004325">
    <property type="term" value="F:ferrochelatase activity"/>
    <property type="evidence" value="ECO:0007669"/>
    <property type="project" value="InterPro"/>
</dbReference>
<proteinExistence type="predicted"/>
<evidence type="ECO:0000256" key="5">
    <source>
        <dbReference type="ARBA" id="ARBA00023244"/>
    </source>
</evidence>
<reference evidence="8" key="3">
    <citation type="submission" date="2024-03" db="EMBL/GenBank/DDBJ databases">
        <title>The Genome Sequence of Enterococcus sp. DIV0238c.</title>
        <authorList>
            <consortium name="The Broad Institute Genomics Platform"/>
            <consortium name="The Broad Institute Microbial Omics Core"/>
            <consortium name="The Broad Institute Genomic Center for Infectious Diseases"/>
            <person name="Earl A."/>
            <person name="Manson A."/>
            <person name="Gilmore M."/>
            <person name="Schwartman J."/>
            <person name="Shea T."/>
            <person name="Abouelleil A."/>
            <person name="Cao P."/>
            <person name="Chapman S."/>
            <person name="Cusick C."/>
            <person name="Young S."/>
            <person name="Neafsey D."/>
            <person name="Nusbaum C."/>
            <person name="Birren B."/>
        </authorList>
    </citation>
    <scope>NUCLEOTIDE SEQUENCE</scope>
    <source>
        <strain evidence="8">9D6_DIV0238</strain>
    </source>
</reference>
<dbReference type="Pfam" id="PF13241">
    <property type="entry name" value="NAD_binding_7"/>
    <property type="match status" value="1"/>
</dbReference>
<dbReference type="EMBL" id="NIBQ01000004">
    <property type="protein sequence ID" value="OUZ28419.1"/>
    <property type="molecule type" value="Genomic_DNA"/>
</dbReference>